<protein>
    <submittedName>
        <fullName evidence="2">Alpha/beta fold hydrolase</fullName>
    </submittedName>
</protein>
<organism evidence="2 3">
    <name type="scientific">Candidatus Endonucleibacter bathymodioli</name>
    <dbReference type="NCBI Taxonomy" id="539814"/>
    <lineage>
        <taxon>Bacteria</taxon>
        <taxon>Pseudomonadati</taxon>
        <taxon>Pseudomonadota</taxon>
        <taxon>Gammaproteobacteria</taxon>
        <taxon>Oceanospirillales</taxon>
        <taxon>Endozoicomonadaceae</taxon>
        <taxon>Candidatus Endonucleibacter</taxon>
    </lineage>
</organism>
<accession>A0AA90SDI5</accession>
<dbReference type="PANTHER" id="PTHR43798">
    <property type="entry name" value="MONOACYLGLYCEROL LIPASE"/>
    <property type="match status" value="1"/>
</dbReference>
<dbReference type="GO" id="GO:0046464">
    <property type="term" value="P:acylglycerol catabolic process"/>
    <property type="evidence" value="ECO:0007669"/>
    <property type="project" value="TreeGrafter"/>
</dbReference>
<dbReference type="GO" id="GO:0016020">
    <property type="term" value="C:membrane"/>
    <property type="evidence" value="ECO:0007669"/>
    <property type="project" value="TreeGrafter"/>
</dbReference>
<dbReference type="InterPro" id="IPR050266">
    <property type="entry name" value="AB_hydrolase_sf"/>
</dbReference>
<dbReference type="EMBL" id="JASXSV010000013">
    <property type="protein sequence ID" value="MDP0589362.1"/>
    <property type="molecule type" value="Genomic_DNA"/>
</dbReference>
<proteinExistence type="predicted"/>
<dbReference type="PANTHER" id="PTHR43798:SF5">
    <property type="entry name" value="MONOACYLGLYCEROL LIPASE ABHD6"/>
    <property type="match status" value="1"/>
</dbReference>
<reference evidence="2 3" key="1">
    <citation type="journal article" date="2023" name="bioRxiv">
        <title>An intranuclear bacterial parasite of deep-sea mussels expresses apoptosis inhibitors acquired from its host.</title>
        <authorList>
            <person name="Gonzalez Porras M.A."/>
            <person name="Assie A."/>
            <person name="Tietjen M."/>
            <person name="Violette M."/>
            <person name="Kleiner M."/>
            <person name="Gruber-Vodicka H."/>
            <person name="Dubilier N."/>
            <person name="Leisch N."/>
        </authorList>
    </citation>
    <scope>NUCLEOTIDE SEQUENCE [LARGE SCALE GENOMIC DNA]</scope>
    <source>
        <strain evidence="2">IAP13</strain>
    </source>
</reference>
<keyword evidence="3" id="KW-1185">Reference proteome</keyword>
<gene>
    <name evidence="2" type="ORF">QS748_09320</name>
</gene>
<sequence>MKTLHERLPQQPFVLAGWSYGGTLACAYTALHPTQVNSLVTMAATPCFVQRSDWPEGMHQKVFSKFLADFQSQPKKTLEQFMLLCIMSCRNKKTIMNALTNTFFNERDDVCNLLFILKSMGTTDIRHLIGDIQCPTVHFYAQKDALVSAATAAAMARDYHHHHIHIISSGHSFIIECAESIAEQLSSFCLQGGGENQ</sequence>
<evidence type="ECO:0000313" key="3">
    <source>
        <dbReference type="Proteomes" id="UP001178148"/>
    </source>
</evidence>
<name>A0AA90SDI5_9GAMM</name>
<dbReference type="PROSITE" id="PS51257">
    <property type="entry name" value="PROKAR_LIPOPROTEIN"/>
    <property type="match status" value="1"/>
</dbReference>
<feature type="domain" description="AB hydrolase-1" evidence="1">
    <location>
        <begin position="2"/>
        <end position="176"/>
    </location>
</feature>
<dbReference type="Proteomes" id="UP001178148">
    <property type="component" value="Unassembled WGS sequence"/>
</dbReference>
<dbReference type="AlphaFoldDB" id="A0AA90SDI5"/>
<evidence type="ECO:0000259" key="1">
    <source>
        <dbReference type="Pfam" id="PF00561"/>
    </source>
</evidence>
<dbReference type="GO" id="GO:0047372">
    <property type="term" value="F:monoacylglycerol lipase activity"/>
    <property type="evidence" value="ECO:0007669"/>
    <property type="project" value="TreeGrafter"/>
</dbReference>
<dbReference type="InterPro" id="IPR000073">
    <property type="entry name" value="AB_hydrolase_1"/>
</dbReference>
<dbReference type="Gene3D" id="3.40.50.1820">
    <property type="entry name" value="alpha/beta hydrolase"/>
    <property type="match status" value="1"/>
</dbReference>
<dbReference type="SUPFAM" id="SSF53474">
    <property type="entry name" value="alpha/beta-Hydrolases"/>
    <property type="match status" value="1"/>
</dbReference>
<keyword evidence="2" id="KW-0378">Hydrolase</keyword>
<evidence type="ECO:0000313" key="2">
    <source>
        <dbReference type="EMBL" id="MDP0589362.1"/>
    </source>
</evidence>
<dbReference type="InterPro" id="IPR029058">
    <property type="entry name" value="AB_hydrolase_fold"/>
</dbReference>
<dbReference type="Pfam" id="PF00561">
    <property type="entry name" value="Abhydrolase_1"/>
    <property type="match status" value="1"/>
</dbReference>
<comment type="caution">
    <text evidence="2">The sequence shown here is derived from an EMBL/GenBank/DDBJ whole genome shotgun (WGS) entry which is preliminary data.</text>
</comment>